<keyword evidence="7 12" id="KW-0675">Receptor</keyword>
<dbReference type="SUPFAM" id="SSF63712">
    <property type="entry name" value="Nicotinic receptor ligand binding domain-like"/>
    <property type="match status" value="1"/>
</dbReference>
<keyword evidence="2" id="KW-1003">Cell membrane</keyword>
<evidence type="ECO:0000256" key="5">
    <source>
        <dbReference type="ARBA" id="ARBA00023065"/>
    </source>
</evidence>
<keyword evidence="6" id="KW-0472">Membrane</keyword>
<feature type="domain" description="Neurotransmitter-gated ion-channel ligand-binding" evidence="11">
    <location>
        <begin position="69"/>
        <end position="170"/>
    </location>
</feature>
<sequence length="170" mass="19497">MLALPSKKGSCIFHCPTENLPFVVHTNQRAFRRCFNSVFCISLLSPLAVSILHIAHSIENPYSKGKWTEKSLIKDLLHDYEKRARPVVDNKSPVIQLGDLTVQQITVGFGLGLIQILDLNENEQTLTVSVKSLYRWPDYHLVWNPEEYENITHITIPTDKIWIPDIALYN</sequence>
<evidence type="ECO:0000259" key="11">
    <source>
        <dbReference type="Pfam" id="PF02931"/>
    </source>
</evidence>
<dbReference type="PRINTS" id="PR00254">
    <property type="entry name" value="NICOTINICR"/>
</dbReference>
<evidence type="ECO:0000256" key="4">
    <source>
        <dbReference type="ARBA" id="ARBA00023018"/>
    </source>
</evidence>
<dbReference type="EMBL" id="SUNJ01006663">
    <property type="protein sequence ID" value="TPP62594.1"/>
    <property type="molecule type" value="Genomic_DNA"/>
</dbReference>
<dbReference type="GO" id="GO:0045211">
    <property type="term" value="C:postsynaptic membrane"/>
    <property type="evidence" value="ECO:0007669"/>
    <property type="project" value="InterPro"/>
</dbReference>
<dbReference type="Pfam" id="PF02931">
    <property type="entry name" value="Neur_chan_LBD"/>
    <property type="match status" value="1"/>
</dbReference>
<comment type="subcellular location">
    <subcellularLocation>
        <location evidence="10">Synaptic cell membrane</location>
        <topology evidence="10">Multi-pass membrane protein</topology>
    </subcellularLocation>
</comment>
<evidence type="ECO:0000313" key="12">
    <source>
        <dbReference type="EMBL" id="TPP62594.1"/>
    </source>
</evidence>
<dbReference type="GO" id="GO:0004888">
    <property type="term" value="F:transmembrane signaling receptor activity"/>
    <property type="evidence" value="ECO:0007669"/>
    <property type="project" value="InterPro"/>
</dbReference>
<keyword evidence="8" id="KW-1071">Ligand-gated ion channel</keyword>
<keyword evidence="5" id="KW-0406">Ion transport</keyword>
<keyword evidence="13" id="KW-1185">Reference proteome</keyword>
<evidence type="ECO:0000313" key="13">
    <source>
        <dbReference type="Proteomes" id="UP000316759"/>
    </source>
</evidence>
<keyword evidence="3" id="KW-0812">Transmembrane</keyword>
<evidence type="ECO:0000256" key="6">
    <source>
        <dbReference type="ARBA" id="ARBA00023136"/>
    </source>
</evidence>
<comment type="caution">
    <text evidence="12">The sequence shown here is derived from an EMBL/GenBank/DDBJ whole genome shotgun (WGS) entry which is preliminary data.</text>
</comment>
<name>A0A504YMS1_FASGI</name>
<dbReference type="OrthoDB" id="5975154at2759"/>
<accession>A0A504YMS1</accession>
<evidence type="ECO:0000256" key="1">
    <source>
        <dbReference type="ARBA" id="ARBA00022448"/>
    </source>
</evidence>
<dbReference type="GO" id="GO:0022848">
    <property type="term" value="F:acetylcholine-gated monoatomic cation-selective channel activity"/>
    <property type="evidence" value="ECO:0007669"/>
    <property type="project" value="InterPro"/>
</dbReference>
<proteinExistence type="predicted"/>
<organism evidence="12 13">
    <name type="scientific">Fasciola gigantica</name>
    <name type="common">Giant liver fluke</name>
    <dbReference type="NCBI Taxonomy" id="46835"/>
    <lineage>
        <taxon>Eukaryota</taxon>
        <taxon>Metazoa</taxon>
        <taxon>Spiralia</taxon>
        <taxon>Lophotrochozoa</taxon>
        <taxon>Platyhelminthes</taxon>
        <taxon>Trematoda</taxon>
        <taxon>Digenea</taxon>
        <taxon>Plagiorchiida</taxon>
        <taxon>Echinostomata</taxon>
        <taxon>Echinostomatoidea</taxon>
        <taxon>Fasciolidae</taxon>
        <taxon>Fasciola</taxon>
    </lineage>
</organism>
<protein>
    <submittedName>
        <fullName evidence="12">Neuronal acetylcholine receptor subunit alpha-2</fullName>
    </submittedName>
</protein>
<keyword evidence="4" id="KW-0770">Synapse</keyword>
<gene>
    <name evidence="12" type="ORF">FGIG_05560</name>
</gene>
<evidence type="ECO:0000256" key="2">
    <source>
        <dbReference type="ARBA" id="ARBA00022475"/>
    </source>
</evidence>
<keyword evidence="9" id="KW-0407">Ion channel</keyword>
<dbReference type="InterPro" id="IPR006202">
    <property type="entry name" value="Neur_chan_lig-bd"/>
</dbReference>
<dbReference type="PANTHER" id="PTHR18945">
    <property type="entry name" value="NEUROTRANSMITTER GATED ION CHANNEL"/>
    <property type="match status" value="1"/>
</dbReference>
<dbReference type="Gene3D" id="2.70.170.10">
    <property type="entry name" value="Neurotransmitter-gated ion-channel ligand-binding domain"/>
    <property type="match status" value="1"/>
</dbReference>
<dbReference type="InterPro" id="IPR036734">
    <property type="entry name" value="Neur_chan_lig-bd_sf"/>
</dbReference>
<evidence type="ECO:0000256" key="8">
    <source>
        <dbReference type="ARBA" id="ARBA00023286"/>
    </source>
</evidence>
<dbReference type="STRING" id="46835.A0A504YMS1"/>
<evidence type="ECO:0000256" key="3">
    <source>
        <dbReference type="ARBA" id="ARBA00022692"/>
    </source>
</evidence>
<dbReference type="Proteomes" id="UP000316759">
    <property type="component" value="Unassembled WGS sequence"/>
</dbReference>
<evidence type="ECO:0000256" key="10">
    <source>
        <dbReference type="ARBA" id="ARBA00034099"/>
    </source>
</evidence>
<evidence type="ECO:0000256" key="7">
    <source>
        <dbReference type="ARBA" id="ARBA00023170"/>
    </source>
</evidence>
<dbReference type="AlphaFoldDB" id="A0A504YMS1"/>
<reference evidence="12 13" key="1">
    <citation type="submission" date="2019-04" db="EMBL/GenBank/DDBJ databases">
        <title>Annotation for the trematode Fasciola gigantica.</title>
        <authorList>
            <person name="Choi Y.-J."/>
        </authorList>
    </citation>
    <scope>NUCLEOTIDE SEQUENCE [LARGE SCALE GENOMIC DNA]</scope>
    <source>
        <strain evidence="12">Uganda_cow_1</strain>
    </source>
</reference>
<evidence type="ECO:0000256" key="9">
    <source>
        <dbReference type="ARBA" id="ARBA00023303"/>
    </source>
</evidence>
<dbReference type="InterPro" id="IPR006201">
    <property type="entry name" value="Neur_channel"/>
</dbReference>
<keyword evidence="1" id="KW-0813">Transport</keyword>
<dbReference type="InterPro" id="IPR002394">
    <property type="entry name" value="Nicotinic_acetylcholine_rcpt"/>
</dbReference>